<sequence>MAAELIDSQTSATTAGPVVVALCGSRAAESVRQAEADLTLAGKIVLTPFMLPYLVPTPMGQTERDRVAALDRAKIATADEVVVVNPERYLTDSAIDEITFALRLRRPLSFTEPVIAMGLRSELFDAALSGSKTIEIRRLDPKRLTLRPGEVIRFHSGQRSLLARAKTLRRSPSATALISGLDPSTVVPGADRDEMVKILEEIYPGLFDAEVPVIAIEINVLGELPAESPFQPLPTGCSITWHPGPPPADIPVTGAAGWLVDPVDGRVLVQQRDSIDGGRRFTLPGGRGEPVDGDDPLATLVRESIEESQVEIDAASAVYLGCQIVTGHPDHPEPSAKACFVVPISLYEPIAPDVDDPAGRTYRRFMTSISDAARLLGRGCAGRHEASAALVAARALGICVDTPTSADFRDDGDTVPVMSRCLG</sequence>
<reference evidence="2 3" key="1">
    <citation type="journal article" date="2019" name="Int. J. Syst. Evol. Microbiol.">
        <title>The Global Catalogue of Microorganisms (GCM) 10K type strain sequencing project: providing services to taxonomists for standard genome sequencing and annotation.</title>
        <authorList>
            <consortium name="The Broad Institute Genomics Platform"/>
            <consortium name="The Broad Institute Genome Sequencing Center for Infectious Disease"/>
            <person name="Wu L."/>
            <person name="Ma J."/>
        </authorList>
    </citation>
    <scope>NUCLEOTIDE SEQUENCE [LARGE SCALE GENOMIC DNA]</scope>
    <source>
        <strain evidence="2 3">JCM 16013</strain>
    </source>
</reference>
<gene>
    <name evidence="2" type="ORF">GCM10009838_78840</name>
</gene>
<evidence type="ECO:0000259" key="1">
    <source>
        <dbReference type="PROSITE" id="PS51462"/>
    </source>
</evidence>
<dbReference type="SMART" id="SM01022">
    <property type="entry name" value="ASCH"/>
    <property type="match status" value="1"/>
</dbReference>
<dbReference type="SUPFAM" id="SSF88697">
    <property type="entry name" value="PUA domain-like"/>
    <property type="match status" value="1"/>
</dbReference>
<dbReference type="InterPro" id="IPR015947">
    <property type="entry name" value="PUA-like_sf"/>
</dbReference>
<dbReference type="InterPro" id="IPR000086">
    <property type="entry name" value="NUDIX_hydrolase_dom"/>
</dbReference>
<accession>A0ABN2T8F0</accession>
<dbReference type="RefSeq" id="WP_344662323.1">
    <property type="nucleotide sequence ID" value="NZ_BAAAQM010000071.1"/>
</dbReference>
<dbReference type="InterPro" id="IPR007374">
    <property type="entry name" value="ASCH_domain"/>
</dbReference>
<dbReference type="Proteomes" id="UP001499854">
    <property type="component" value="Unassembled WGS sequence"/>
</dbReference>
<keyword evidence="3" id="KW-1185">Reference proteome</keyword>
<evidence type="ECO:0000313" key="3">
    <source>
        <dbReference type="Proteomes" id="UP001499854"/>
    </source>
</evidence>
<dbReference type="Gene3D" id="2.30.130.30">
    <property type="entry name" value="Hypothetical protein"/>
    <property type="match status" value="1"/>
</dbReference>
<dbReference type="Gene3D" id="3.90.79.10">
    <property type="entry name" value="Nucleoside Triphosphate Pyrophosphohydrolase"/>
    <property type="match status" value="1"/>
</dbReference>
<dbReference type="SUPFAM" id="SSF55811">
    <property type="entry name" value="Nudix"/>
    <property type="match status" value="1"/>
</dbReference>
<dbReference type="PROSITE" id="PS51462">
    <property type="entry name" value="NUDIX"/>
    <property type="match status" value="1"/>
</dbReference>
<dbReference type="EMBL" id="BAAAQM010000071">
    <property type="protein sequence ID" value="GAA2001298.1"/>
    <property type="molecule type" value="Genomic_DNA"/>
</dbReference>
<organism evidence="2 3">
    <name type="scientific">Catenulispora subtropica</name>
    <dbReference type="NCBI Taxonomy" id="450798"/>
    <lineage>
        <taxon>Bacteria</taxon>
        <taxon>Bacillati</taxon>
        <taxon>Actinomycetota</taxon>
        <taxon>Actinomycetes</taxon>
        <taxon>Catenulisporales</taxon>
        <taxon>Catenulisporaceae</taxon>
        <taxon>Catenulispora</taxon>
    </lineage>
</organism>
<dbReference type="Pfam" id="PF04266">
    <property type="entry name" value="ASCH"/>
    <property type="match status" value="1"/>
</dbReference>
<proteinExistence type="predicted"/>
<feature type="domain" description="Nudix hydrolase" evidence="1">
    <location>
        <begin position="250"/>
        <end position="393"/>
    </location>
</feature>
<evidence type="ECO:0000313" key="2">
    <source>
        <dbReference type="EMBL" id="GAA2001298.1"/>
    </source>
</evidence>
<comment type="caution">
    <text evidence="2">The sequence shown here is derived from an EMBL/GenBank/DDBJ whole genome shotgun (WGS) entry which is preliminary data.</text>
</comment>
<protein>
    <recommendedName>
        <fullName evidence="1">Nudix hydrolase domain-containing protein</fullName>
    </recommendedName>
</protein>
<dbReference type="InterPro" id="IPR015797">
    <property type="entry name" value="NUDIX_hydrolase-like_dom_sf"/>
</dbReference>
<name>A0ABN2T8F0_9ACTN</name>